<evidence type="ECO:0000256" key="1">
    <source>
        <dbReference type="SAM" id="Coils"/>
    </source>
</evidence>
<reference evidence="3 4" key="1">
    <citation type="submission" date="2025-04" db="UniProtKB">
        <authorList>
            <consortium name="RefSeq"/>
        </authorList>
    </citation>
    <scope>IDENTIFICATION</scope>
    <source>
        <tissue evidence="3 4">Blood</tissue>
    </source>
</reference>
<dbReference type="CTD" id="126661"/>
<dbReference type="PANTHER" id="PTHR34533:SF2">
    <property type="entry name" value="COILED-COIL DOMAIN CONTAINING 163"/>
    <property type="match status" value="1"/>
</dbReference>
<sequence length="271" mass="30598">MSRSLSWSEHLDVLLNATDGNVARIKQRLYPLGVSTAAGDLAGTWISPHHLPPQSGVHAQQPWALETPFVPERLSWGKAHGASSLWDEVIILQSQLQSQAQVTETLRQAVQGLLEEQEQQKYKICTLEASLRLLQGSPEQRVLLLDQCLEGLRRELQGLRSQVQEQAQAQIQTGPQKRSATGGLHQELQNECQLLWEESEILQEELKLLQDQLSQHQELLLKQMAEGGQAQAHSWKISRRAHFLTWSPAAFSFRPRALSRRTYSLRAPQCS</sequence>
<keyword evidence="3 4" id="KW-0812">Transmembrane</keyword>
<organism evidence="2 4">
    <name type="scientific">Acinonyx jubatus</name>
    <name type="common">Cheetah</name>
    <dbReference type="NCBI Taxonomy" id="32536"/>
    <lineage>
        <taxon>Eukaryota</taxon>
        <taxon>Metazoa</taxon>
        <taxon>Chordata</taxon>
        <taxon>Craniata</taxon>
        <taxon>Vertebrata</taxon>
        <taxon>Euteleostomi</taxon>
        <taxon>Mammalia</taxon>
        <taxon>Eutheria</taxon>
        <taxon>Laurasiatheria</taxon>
        <taxon>Carnivora</taxon>
        <taxon>Feliformia</taxon>
        <taxon>Felidae</taxon>
        <taxon>Felinae</taxon>
        <taxon>Acinonyx</taxon>
    </lineage>
</organism>
<dbReference type="GeneID" id="106970244"/>
<gene>
    <name evidence="3 4" type="primary">CCDC163</name>
</gene>
<dbReference type="RefSeq" id="XP_014922344.1">
    <property type="nucleotide sequence ID" value="XM_015066858.2"/>
</dbReference>
<dbReference type="PANTHER" id="PTHR34533">
    <property type="entry name" value="TRANSMEMBRANE PROTEIN CCDC163"/>
    <property type="match status" value="1"/>
</dbReference>
<evidence type="ECO:0000313" key="4">
    <source>
        <dbReference type="RefSeq" id="XP_026915140.1"/>
    </source>
</evidence>
<keyword evidence="3 4" id="KW-0472">Membrane</keyword>
<evidence type="ECO:0000313" key="2">
    <source>
        <dbReference type="Proteomes" id="UP001652583"/>
    </source>
</evidence>
<proteinExistence type="predicted"/>
<keyword evidence="2" id="KW-1185">Reference proteome</keyword>
<name>A0A6J1ZFN1_ACIJB</name>
<dbReference type="RefSeq" id="XP_026915140.1">
    <property type="nucleotide sequence ID" value="XM_027059339.1"/>
</dbReference>
<feature type="coiled-coil region" evidence="1">
    <location>
        <begin position="149"/>
        <end position="226"/>
    </location>
</feature>
<dbReference type="AlphaFoldDB" id="A0A6J1ZFN1"/>
<accession>A0A6J1ZFN1</accession>
<protein>
    <submittedName>
        <fullName evidence="3 4">Transmembrane protein CCDC163 isoform X1</fullName>
    </submittedName>
</protein>
<reference evidence="2" key="2">
    <citation type="submission" date="2025-05" db="UniProtKB">
        <authorList>
            <consortium name="RefSeq"/>
        </authorList>
    </citation>
    <scope>NUCLEOTIDE SEQUENCE [LARGE SCALE GENOMIC DNA]</scope>
</reference>
<dbReference type="Proteomes" id="UP001652583">
    <property type="component" value="Chromosome C1"/>
</dbReference>
<evidence type="ECO:0000313" key="3">
    <source>
        <dbReference type="RefSeq" id="XP_014922344.1"/>
    </source>
</evidence>
<dbReference type="KEGG" id="aju:106970244"/>
<keyword evidence="1" id="KW-0175">Coiled coil</keyword>
<dbReference type="InterPro" id="IPR039284">
    <property type="entry name" value="CCDC159/163"/>
</dbReference>